<feature type="transmembrane region" description="Helical" evidence="10">
    <location>
        <begin position="302"/>
        <end position="328"/>
    </location>
</feature>
<evidence type="ECO:0000256" key="4">
    <source>
        <dbReference type="ARBA" id="ARBA00022692"/>
    </source>
</evidence>
<dbReference type="AlphaFoldDB" id="T1H971"/>
<evidence type="ECO:0000256" key="8">
    <source>
        <dbReference type="ARBA" id="ARBA00023170"/>
    </source>
</evidence>
<dbReference type="Proteomes" id="UP000015103">
    <property type="component" value="Unassembled WGS sequence"/>
</dbReference>
<evidence type="ECO:0000256" key="3">
    <source>
        <dbReference type="ARBA" id="ARBA00022606"/>
    </source>
</evidence>
<dbReference type="EnsemblMetazoa" id="RPRC000573-RA">
    <property type="protein sequence ID" value="RPRC000573-PA"/>
    <property type="gene ID" value="RPRC000573"/>
</dbReference>
<dbReference type="PANTHER" id="PTHR21137">
    <property type="entry name" value="ODORANT RECEPTOR"/>
    <property type="match status" value="1"/>
</dbReference>
<keyword evidence="9 10" id="KW-0807">Transducer</keyword>
<evidence type="ECO:0000313" key="11">
    <source>
        <dbReference type="EnsemblMetazoa" id="RPRC000573-PA"/>
    </source>
</evidence>
<evidence type="ECO:0000256" key="9">
    <source>
        <dbReference type="ARBA" id="ARBA00023224"/>
    </source>
</evidence>
<proteinExistence type="inferred from homology"/>
<keyword evidence="12" id="KW-1185">Reference proteome</keyword>
<feature type="transmembrane region" description="Helical" evidence="10">
    <location>
        <begin position="334"/>
        <end position="354"/>
    </location>
</feature>
<evidence type="ECO:0000256" key="7">
    <source>
        <dbReference type="ARBA" id="ARBA00023136"/>
    </source>
</evidence>
<sequence length="437" mass="50118">MAFYDNITKEDTDVAYKTIKKEYGFATVLCGTYAIFKPGIYTILSIIQISIFFIVLILNTIALAITVYLSLNDQTVATQTVHFIFMNAITFTILFSSNYTRPSLSRFHDDIGRDIQPYDHDTMKTVDNLKIYMKKLQKVIYITVPLLIGVFGMLIVSLGPISDYFTGDFGKKIYNENGVSVNLALPCWTPFGSNSTISFLISGTLQILDHYIIVTDIVTANLIMTVMVRHVLIEIHLLISAFNRLPERAAIMYQKIYGKKCNGKITEYHENPSLQHCYNECIKQNIKHHIRIIRLINDMNTFWNYTLMIFFFVSTISMAFSGILIMFGDGKITTLVNALVMGFTEIFDVFYICWCGKSISDASELLYMALYDTKWINANKESAKFILIMMAMTKNPYEIYFNSINKLPANFETFANLINTAYSYFNLLYAFREDKAN</sequence>
<keyword evidence="5 10" id="KW-0552">Olfaction</keyword>
<comment type="similarity">
    <text evidence="10">Belongs to the insect chemoreceptor superfamily. Heteromeric odorant receptor channel (TC 1.A.69) family.</text>
</comment>
<comment type="subcellular location">
    <subcellularLocation>
        <location evidence="1 10">Cell membrane</location>
        <topology evidence="1 10">Multi-pass membrane protein</topology>
    </subcellularLocation>
</comment>
<evidence type="ECO:0000256" key="5">
    <source>
        <dbReference type="ARBA" id="ARBA00022725"/>
    </source>
</evidence>
<evidence type="ECO:0000256" key="2">
    <source>
        <dbReference type="ARBA" id="ARBA00022475"/>
    </source>
</evidence>
<keyword evidence="7 10" id="KW-0472">Membrane</keyword>
<dbReference type="GO" id="GO:0004984">
    <property type="term" value="F:olfactory receptor activity"/>
    <property type="evidence" value="ECO:0007669"/>
    <property type="project" value="InterPro"/>
</dbReference>
<evidence type="ECO:0000313" key="12">
    <source>
        <dbReference type="Proteomes" id="UP000015103"/>
    </source>
</evidence>
<dbReference type="GO" id="GO:0005549">
    <property type="term" value="F:odorant binding"/>
    <property type="evidence" value="ECO:0007669"/>
    <property type="project" value="InterPro"/>
</dbReference>
<dbReference type="GO" id="GO:0005886">
    <property type="term" value="C:plasma membrane"/>
    <property type="evidence" value="ECO:0007669"/>
    <property type="project" value="UniProtKB-SubCell"/>
</dbReference>
<reference evidence="11" key="1">
    <citation type="submission" date="2015-05" db="UniProtKB">
        <authorList>
            <consortium name="EnsemblMetazoa"/>
        </authorList>
    </citation>
    <scope>IDENTIFICATION</scope>
</reference>
<dbReference type="VEuPathDB" id="VectorBase:RPRC000573"/>
<keyword evidence="8 10" id="KW-0675">Receptor</keyword>
<feature type="transmembrane region" description="Helical" evidence="10">
    <location>
        <begin position="139"/>
        <end position="161"/>
    </location>
</feature>
<protein>
    <recommendedName>
        <fullName evidence="10">Odorant receptor</fullName>
    </recommendedName>
</protein>
<dbReference type="InParanoid" id="T1H971"/>
<name>T1H971_RHOPR</name>
<keyword evidence="6 10" id="KW-1133">Transmembrane helix</keyword>
<dbReference type="HOGENOM" id="CLU_047177_0_0_1"/>
<dbReference type="EMBL" id="ACPB03015091">
    <property type="status" value="NOT_ANNOTATED_CDS"/>
    <property type="molecule type" value="Genomic_DNA"/>
</dbReference>
<accession>T1H971</accession>
<dbReference type="FunCoup" id="T1H971">
    <property type="interactions" value="29"/>
</dbReference>
<evidence type="ECO:0000256" key="10">
    <source>
        <dbReference type="RuleBase" id="RU351113"/>
    </source>
</evidence>
<keyword evidence="4 10" id="KW-0812">Transmembrane</keyword>
<organism evidence="11 12">
    <name type="scientific">Rhodnius prolixus</name>
    <name type="common">Triatomid bug</name>
    <dbReference type="NCBI Taxonomy" id="13249"/>
    <lineage>
        <taxon>Eukaryota</taxon>
        <taxon>Metazoa</taxon>
        <taxon>Ecdysozoa</taxon>
        <taxon>Arthropoda</taxon>
        <taxon>Hexapoda</taxon>
        <taxon>Insecta</taxon>
        <taxon>Pterygota</taxon>
        <taxon>Neoptera</taxon>
        <taxon>Paraneoptera</taxon>
        <taxon>Hemiptera</taxon>
        <taxon>Heteroptera</taxon>
        <taxon>Panheteroptera</taxon>
        <taxon>Cimicomorpha</taxon>
        <taxon>Reduviidae</taxon>
        <taxon>Triatominae</taxon>
        <taxon>Rhodnius</taxon>
    </lineage>
</organism>
<dbReference type="GO" id="GO:0007165">
    <property type="term" value="P:signal transduction"/>
    <property type="evidence" value="ECO:0007669"/>
    <property type="project" value="UniProtKB-KW"/>
</dbReference>
<dbReference type="Pfam" id="PF02949">
    <property type="entry name" value="7tm_6"/>
    <property type="match status" value="1"/>
</dbReference>
<dbReference type="PANTHER" id="PTHR21137:SF35">
    <property type="entry name" value="ODORANT RECEPTOR 19A-RELATED"/>
    <property type="match status" value="1"/>
</dbReference>
<keyword evidence="2" id="KW-1003">Cell membrane</keyword>
<feature type="transmembrane region" description="Helical" evidence="10">
    <location>
        <begin position="77"/>
        <end position="96"/>
    </location>
</feature>
<feature type="transmembrane region" description="Helical" evidence="10">
    <location>
        <begin position="211"/>
        <end position="232"/>
    </location>
</feature>
<comment type="caution">
    <text evidence="10">Lacks conserved residue(s) required for the propagation of feature annotation.</text>
</comment>
<feature type="transmembrane region" description="Helical" evidence="10">
    <location>
        <begin position="51"/>
        <end position="71"/>
    </location>
</feature>
<keyword evidence="3 10" id="KW-0716">Sensory transduction</keyword>
<dbReference type="InterPro" id="IPR004117">
    <property type="entry name" value="7tm6_olfct_rcpt"/>
</dbReference>
<evidence type="ECO:0000256" key="1">
    <source>
        <dbReference type="ARBA" id="ARBA00004651"/>
    </source>
</evidence>
<evidence type="ECO:0000256" key="6">
    <source>
        <dbReference type="ARBA" id="ARBA00022989"/>
    </source>
</evidence>